<accession>A0A9P6W5Y2</accession>
<reference evidence="2 3" key="1">
    <citation type="submission" date="2020-11" db="EMBL/GenBank/DDBJ databases">
        <title>Kefir isolates.</title>
        <authorList>
            <person name="Marcisauskas S."/>
            <person name="Kim Y."/>
            <person name="Blasche S."/>
        </authorList>
    </citation>
    <scope>NUCLEOTIDE SEQUENCE [LARGE SCALE GENOMIC DNA]</scope>
    <source>
        <strain evidence="2 3">KR</strain>
    </source>
</reference>
<dbReference type="Proteomes" id="UP000777482">
    <property type="component" value="Unassembled WGS sequence"/>
</dbReference>
<organism evidence="2 3">
    <name type="scientific">Rhodotorula mucilaginosa</name>
    <name type="common">Yeast</name>
    <name type="synonym">Rhodotorula rubra</name>
    <dbReference type="NCBI Taxonomy" id="5537"/>
    <lineage>
        <taxon>Eukaryota</taxon>
        <taxon>Fungi</taxon>
        <taxon>Dikarya</taxon>
        <taxon>Basidiomycota</taxon>
        <taxon>Pucciniomycotina</taxon>
        <taxon>Microbotryomycetes</taxon>
        <taxon>Sporidiobolales</taxon>
        <taxon>Sporidiobolaceae</taxon>
        <taxon>Rhodotorula</taxon>
    </lineage>
</organism>
<comment type="caution">
    <text evidence="2">The sequence shown here is derived from an EMBL/GenBank/DDBJ whole genome shotgun (WGS) entry which is preliminary data.</text>
</comment>
<dbReference type="AlphaFoldDB" id="A0A9P6W5Y2"/>
<proteinExistence type="predicted"/>
<sequence length="479" mass="55354">MRLPDELLVAIATFFNPPIPFELGHFVLPSKFTMEGRQELRALAAACKRFAKVLMPVLYRSLVFIDDKRRTKTVDFYKADKVHEHVREIYWQPSYLYNDMSPIFLHSAKNLTYLVLAFLPQSVPDDFIADDYAGLTTLRRSFTDALRELKHLHALEIPFWESREDPDFHFGTEILPSLRQMSVGDWQEWDAFETHHEINVVKWLVHPDIDLEAGLLEGWAECLGQTARVLQLAAHSGWGRTDLPAKLPDVIRNASWYNEIESHPIESLTFHGFNPVTSHKTEWTGTLPQFLSALQSKNLHSVTFLDVPSLRNKRRHILNWDNVDHLQSVTTLQISLATTVDEGEAAAEAEDHDEDFETDEVDEKGEMTLRITPDEIKSLLTVFPNLHNLLLANFHRCKRPQKHDEESSDSDVSRFAEDTFQPAARDFINSLDLYHSFKGLEQVVFRSAEAELGVRFRRERGPGTRKNSEGWHEELRRLY</sequence>
<dbReference type="EMBL" id="PUHQ01000019">
    <property type="protein sequence ID" value="KAG0663550.1"/>
    <property type="molecule type" value="Genomic_DNA"/>
</dbReference>
<name>A0A9P6W5Y2_RHOMI</name>
<protein>
    <submittedName>
        <fullName evidence="2">Uncharacterized protein</fullName>
    </submittedName>
</protein>
<gene>
    <name evidence="2" type="ORF">C6P46_002446</name>
</gene>
<dbReference type="OrthoDB" id="2524267at2759"/>
<evidence type="ECO:0000313" key="2">
    <source>
        <dbReference type="EMBL" id="KAG0663550.1"/>
    </source>
</evidence>
<feature type="region of interest" description="Disordered" evidence="1">
    <location>
        <begin position="341"/>
        <end position="361"/>
    </location>
</feature>
<evidence type="ECO:0000313" key="3">
    <source>
        <dbReference type="Proteomes" id="UP000777482"/>
    </source>
</evidence>
<keyword evidence="3" id="KW-1185">Reference proteome</keyword>
<evidence type="ECO:0000256" key="1">
    <source>
        <dbReference type="SAM" id="MobiDB-lite"/>
    </source>
</evidence>